<keyword evidence="3" id="KW-1185">Reference proteome</keyword>
<feature type="domain" description="K-box" evidence="1">
    <location>
        <begin position="22"/>
        <end position="114"/>
    </location>
</feature>
<accession>A0AAV7GDU6</accession>
<dbReference type="GO" id="GO:0005634">
    <property type="term" value="C:nucleus"/>
    <property type="evidence" value="ECO:0007669"/>
    <property type="project" value="InterPro"/>
</dbReference>
<sequence>MEEIIDGYQKAESIHFDNLNSHQQLHCEIAKIRHETDRLQLSLKQITGEDLTGLTVNDLNQLEEQLEFSVNKVRTRKVMMEQQQEIEEDKIREMGFLEPLGQFLDFRMEDLKFLKAHCMLSEYKLLETLGIQ</sequence>
<protein>
    <recommendedName>
        <fullName evidence="1">K-box domain-containing protein</fullName>
    </recommendedName>
</protein>
<dbReference type="Proteomes" id="UP000775213">
    <property type="component" value="Unassembled WGS sequence"/>
</dbReference>
<dbReference type="GO" id="GO:0003700">
    <property type="term" value="F:DNA-binding transcription factor activity"/>
    <property type="evidence" value="ECO:0007669"/>
    <property type="project" value="InterPro"/>
</dbReference>
<dbReference type="InterPro" id="IPR002487">
    <property type="entry name" value="TF_Kbox"/>
</dbReference>
<comment type="caution">
    <text evidence="2">The sequence shown here is derived from an EMBL/GenBank/DDBJ whole genome shotgun (WGS) entry which is preliminary data.</text>
</comment>
<dbReference type="EMBL" id="JAGFBR010000016">
    <property type="protein sequence ID" value="KAH0453573.1"/>
    <property type="molecule type" value="Genomic_DNA"/>
</dbReference>
<reference evidence="2 3" key="1">
    <citation type="journal article" date="2021" name="Hortic Res">
        <title>Chromosome-scale assembly of the Dendrobium chrysotoxum genome enhances the understanding of orchid evolution.</title>
        <authorList>
            <person name="Zhang Y."/>
            <person name="Zhang G.Q."/>
            <person name="Zhang D."/>
            <person name="Liu X.D."/>
            <person name="Xu X.Y."/>
            <person name="Sun W.H."/>
            <person name="Yu X."/>
            <person name="Zhu X."/>
            <person name="Wang Z.W."/>
            <person name="Zhao X."/>
            <person name="Zhong W.Y."/>
            <person name="Chen H."/>
            <person name="Yin W.L."/>
            <person name="Huang T."/>
            <person name="Niu S.C."/>
            <person name="Liu Z.J."/>
        </authorList>
    </citation>
    <scope>NUCLEOTIDE SEQUENCE [LARGE SCALE GENOMIC DNA]</scope>
    <source>
        <strain evidence="2">Lindl</strain>
    </source>
</reference>
<name>A0AAV7GDU6_DENCH</name>
<dbReference type="PROSITE" id="PS51297">
    <property type="entry name" value="K_BOX"/>
    <property type="match status" value="1"/>
</dbReference>
<dbReference type="AlphaFoldDB" id="A0AAV7GDU6"/>
<evidence type="ECO:0000313" key="3">
    <source>
        <dbReference type="Proteomes" id="UP000775213"/>
    </source>
</evidence>
<evidence type="ECO:0000313" key="2">
    <source>
        <dbReference type="EMBL" id="KAH0453573.1"/>
    </source>
</evidence>
<dbReference type="Pfam" id="PF01486">
    <property type="entry name" value="K-box"/>
    <property type="match status" value="1"/>
</dbReference>
<organism evidence="2 3">
    <name type="scientific">Dendrobium chrysotoxum</name>
    <name type="common">Orchid</name>
    <dbReference type="NCBI Taxonomy" id="161865"/>
    <lineage>
        <taxon>Eukaryota</taxon>
        <taxon>Viridiplantae</taxon>
        <taxon>Streptophyta</taxon>
        <taxon>Embryophyta</taxon>
        <taxon>Tracheophyta</taxon>
        <taxon>Spermatophyta</taxon>
        <taxon>Magnoliopsida</taxon>
        <taxon>Liliopsida</taxon>
        <taxon>Asparagales</taxon>
        <taxon>Orchidaceae</taxon>
        <taxon>Epidendroideae</taxon>
        <taxon>Malaxideae</taxon>
        <taxon>Dendrobiinae</taxon>
        <taxon>Dendrobium</taxon>
    </lineage>
</organism>
<evidence type="ECO:0000259" key="1">
    <source>
        <dbReference type="PROSITE" id="PS51297"/>
    </source>
</evidence>
<gene>
    <name evidence="2" type="ORF">IEQ34_017897</name>
</gene>
<proteinExistence type="predicted"/>